<evidence type="ECO:0000313" key="2">
    <source>
        <dbReference type="Proteomes" id="UP001162501"/>
    </source>
</evidence>
<reference evidence="1" key="1">
    <citation type="submission" date="2023-05" db="EMBL/GenBank/DDBJ databases">
        <authorList>
            <consortium name="ELIXIR-Norway"/>
        </authorList>
    </citation>
    <scope>NUCLEOTIDE SEQUENCE</scope>
</reference>
<dbReference type="EMBL" id="OX596090">
    <property type="protein sequence ID" value="CAN0541170.1"/>
    <property type="molecule type" value="Genomic_DNA"/>
</dbReference>
<dbReference type="Proteomes" id="UP001162501">
    <property type="component" value="Chromosome 6"/>
</dbReference>
<name>A0AC60A0I4_RANTA</name>
<accession>A0AC60A0I4</accession>
<reference evidence="1" key="2">
    <citation type="submission" date="2025-03" db="EMBL/GenBank/DDBJ databases">
        <authorList>
            <consortium name="ELIXIR-Norway"/>
            <consortium name="Elixir Norway"/>
        </authorList>
    </citation>
    <scope>NUCLEOTIDE SEQUENCE</scope>
</reference>
<proteinExistence type="predicted"/>
<protein>
    <submittedName>
        <fullName evidence="1">Uncharacterized protein</fullName>
    </submittedName>
</protein>
<sequence>MFCGCEQWGSWFPTWGGAVFSSVPPPSTLRHIREWPRDWLGLSPFHEMGERLCFRHGVTGVPIGVPGWQQGREGSGFPSKGNMNIWGAGVNFHFRASNKRVVSDKKWFQAWSIKMPLCVKGE</sequence>
<organism evidence="1 2">
    <name type="scientific">Rangifer tarandus platyrhynchus</name>
    <name type="common">Svalbard reindeer</name>
    <dbReference type="NCBI Taxonomy" id="3082113"/>
    <lineage>
        <taxon>Eukaryota</taxon>
        <taxon>Metazoa</taxon>
        <taxon>Chordata</taxon>
        <taxon>Craniata</taxon>
        <taxon>Vertebrata</taxon>
        <taxon>Euteleostomi</taxon>
        <taxon>Mammalia</taxon>
        <taxon>Eutheria</taxon>
        <taxon>Laurasiatheria</taxon>
        <taxon>Artiodactyla</taxon>
        <taxon>Ruminantia</taxon>
        <taxon>Pecora</taxon>
        <taxon>Cervidae</taxon>
        <taxon>Odocoileinae</taxon>
        <taxon>Rangifer</taxon>
    </lineage>
</organism>
<gene>
    <name evidence="1" type="ORF">MRATA1EN22A_LOCUS25381</name>
</gene>
<evidence type="ECO:0000313" key="1">
    <source>
        <dbReference type="EMBL" id="CAN0541170.1"/>
    </source>
</evidence>